<reference evidence="1 2" key="1">
    <citation type="submission" date="2015-08" db="EMBL/GenBank/DDBJ databases">
        <title>The Complete Genome of Citrobacter freundii Myophage Margaery.</title>
        <authorList>
            <person name="Yi D."/>
            <person name="Cadungog J.N."/>
            <person name="Cahill J.L."/>
            <person name="Rasche E.S."/>
            <person name="Everett G.F.K."/>
        </authorList>
    </citation>
    <scope>NUCLEOTIDE SEQUENCE [LARGE SCALE GENOMIC DNA]</scope>
</reference>
<organism evidence="1 2">
    <name type="scientific">Citrobacter phage Margaery</name>
    <dbReference type="NCBI Taxonomy" id="1701810"/>
    <lineage>
        <taxon>Viruses</taxon>
        <taxon>Duplodnaviria</taxon>
        <taxon>Heunggongvirae</taxon>
        <taxon>Uroviricota</taxon>
        <taxon>Caudoviricetes</taxon>
        <taxon>Pantevenvirales</taxon>
        <taxon>Straboviridae</taxon>
        <taxon>Pseudotevenvirus</taxon>
        <taxon>Pseudotevenvirus margaery</taxon>
    </lineage>
</organism>
<proteinExistence type="predicted"/>
<accession>A0A0M3UL93</accession>
<dbReference type="KEGG" id="vg:26647299"/>
<sequence>MITIVYWEELESEFSDEAGEMAAVAGESEMLTATESMDDAFNRIKKHQKENEGRDIQYMLSFWLDGEIFCHAAIAEDTPVDMCREEIVKYVKSFMH</sequence>
<dbReference type="EMBL" id="KT381880">
    <property type="protein sequence ID" value="ALF01803.1"/>
    <property type="molecule type" value="Genomic_DNA"/>
</dbReference>
<gene>
    <name evidence="1" type="ORF">CPT_Margaery114</name>
</gene>
<evidence type="ECO:0000313" key="1">
    <source>
        <dbReference type="EMBL" id="ALF01803.1"/>
    </source>
</evidence>
<dbReference type="GeneID" id="26647299"/>
<dbReference type="RefSeq" id="YP_009194929.1">
    <property type="nucleotide sequence ID" value="NC_028755.1"/>
</dbReference>
<keyword evidence="2" id="KW-1185">Reference proteome</keyword>
<dbReference type="Proteomes" id="UP000201970">
    <property type="component" value="Segment"/>
</dbReference>
<name>A0A0M3UL93_9CAUD</name>
<evidence type="ECO:0000313" key="2">
    <source>
        <dbReference type="Proteomes" id="UP000201970"/>
    </source>
</evidence>
<protein>
    <submittedName>
        <fullName evidence="1">Uncharacterized protein</fullName>
    </submittedName>
</protein>